<evidence type="ECO:0000256" key="1">
    <source>
        <dbReference type="SAM" id="Phobius"/>
    </source>
</evidence>
<evidence type="ECO:0000313" key="3">
    <source>
        <dbReference type="Proteomes" id="UP000031246"/>
    </source>
</evidence>
<comment type="caution">
    <text evidence="2">The sequence shown here is derived from an EMBL/GenBank/DDBJ whole genome shotgun (WGS) entry which is preliminary data.</text>
</comment>
<protein>
    <submittedName>
        <fullName evidence="2">Uncharacterized protein</fullName>
    </submittedName>
</protein>
<keyword evidence="1" id="KW-0812">Transmembrane</keyword>
<feature type="transmembrane region" description="Helical" evidence="1">
    <location>
        <begin position="81"/>
        <end position="101"/>
    </location>
</feature>
<dbReference type="Proteomes" id="UP000031246">
    <property type="component" value="Unassembled WGS sequence"/>
</dbReference>
<evidence type="ECO:0000313" key="2">
    <source>
        <dbReference type="EMBL" id="KIA90282.1"/>
    </source>
</evidence>
<dbReference type="OrthoDB" id="773383at2"/>
<proteinExistence type="predicted"/>
<keyword evidence="1" id="KW-0472">Membrane</keyword>
<dbReference type="RefSeq" id="WP_039482529.1">
    <property type="nucleotide sequence ID" value="NZ_JSYN01000041.1"/>
</dbReference>
<feature type="transmembrane region" description="Helical" evidence="1">
    <location>
        <begin position="48"/>
        <end position="69"/>
    </location>
</feature>
<organism evidence="2 3">
    <name type="scientific">Pedobacter kyungheensis</name>
    <dbReference type="NCBI Taxonomy" id="1069985"/>
    <lineage>
        <taxon>Bacteria</taxon>
        <taxon>Pseudomonadati</taxon>
        <taxon>Bacteroidota</taxon>
        <taxon>Sphingobacteriia</taxon>
        <taxon>Sphingobacteriales</taxon>
        <taxon>Sphingobacteriaceae</taxon>
        <taxon>Pedobacter</taxon>
    </lineage>
</organism>
<dbReference type="AlphaFoldDB" id="A0A0C1FAW9"/>
<name>A0A0C1FAW9_9SPHI</name>
<dbReference type="EMBL" id="JSYN01000041">
    <property type="protein sequence ID" value="KIA90282.1"/>
    <property type="molecule type" value="Genomic_DNA"/>
</dbReference>
<gene>
    <name evidence="2" type="ORF">OC25_24840</name>
</gene>
<keyword evidence="3" id="KW-1185">Reference proteome</keyword>
<accession>A0A0C1FAW9</accession>
<sequence>MTKLSLNKVETFIKGLDQNPVLKQEFTENPKDVLIKNTAVKSVTSDIWVYRLVVCALSLVLIIITAGILINIEAVQKASQVITIIASLASAAIGALAGLLAPTPGAQEQE</sequence>
<reference evidence="2 3" key="1">
    <citation type="submission" date="2014-10" db="EMBL/GenBank/DDBJ databases">
        <title>Pedobacter Kyungheensis.</title>
        <authorList>
            <person name="Anderson B.M."/>
            <person name="Newman J.D."/>
        </authorList>
    </citation>
    <scope>NUCLEOTIDE SEQUENCE [LARGE SCALE GENOMIC DNA]</scope>
    <source>
        <strain evidence="2 3">KACC 16221</strain>
    </source>
</reference>
<keyword evidence="1" id="KW-1133">Transmembrane helix</keyword>